<feature type="coiled-coil region" evidence="10">
    <location>
        <begin position="376"/>
        <end position="417"/>
    </location>
</feature>
<comment type="caution">
    <text evidence="13">The sequence shown here is derived from an EMBL/GenBank/DDBJ whole genome shotgun (WGS) entry which is preliminary data.</text>
</comment>
<organism evidence="13 14">
    <name type="scientific">Carya illinoinensis</name>
    <name type="common">Pecan</name>
    <dbReference type="NCBI Taxonomy" id="32201"/>
    <lineage>
        <taxon>Eukaryota</taxon>
        <taxon>Viridiplantae</taxon>
        <taxon>Streptophyta</taxon>
        <taxon>Embryophyta</taxon>
        <taxon>Tracheophyta</taxon>
        <taxon>Spermatophyta</taxon>
        <taxon>Magnoliopsida</taxon>
        <taxon>eudicotyledons</taxon>
        <taxon>Gunneridae</taxon>
        <taxon>Pentapetalae</taxon>
        <taxon>rosids</taxon>
        <taxon>fabids</taxon>
        <taxon>Fagales</taxon>
        <taxon>Juglandaceae</taxon>
        <taxon>Carya</taxon>
    </lineage>
</organism>
<dbReference type="InterPro" id="IPR008271">
    <property type="entry name" value="Ser/Thr_kinase_AS"/>
</dbReference>
<keyword evidence="6" id="KW-0418">Kinase</keyword>
<feature type="region of interest" description="Disordered" evidence="11">
    <location>
        <begin position="235"/>
        <end position="291"/>
    </location>
</feature>
<feature type="domain" description="Protein kinase" evidence="12">
    <location>
        <begin position="444"/>
        <end position="713"/>
    </location>
</feature>
<dbReference type="GO" id="GO:0005524">
    <property type="term" value="F:ATP binding"/>
    <property type="evidence" value="ECO:0007669"/>
    <property type="project" value="UniProtKB-UniRule"/>
</dbReference>
<dbReference type="PANTHER" id="PTHR45647:SF100">
    <property type="entry name" value="U-BOX DOMAIN-CONTAINING PROTEIN 33"/>
    <property type="match status" value="1"/>
</dbReference>
<evidence type="ECO:0000256" key="11">
    <source>
        <dbReference type="SAM" id="MobiDB-lite"/>
    </source>
</evidence>
<dbReference type="Proteomes" id="UP000811246">
    <property type="component" value="Chromosome 2"/>
</dbReference>
<evidence type="ECO:0000256" key="8">
    <source>
        <dbReference type="ARBA" id="ARBA00022840"/>
    </source>
</evidence>
<accession>A0A922FN96</accession>
<evidence type="ECO:0000259" key="12">
    <source>
        <dbReference type="PROSITE" id="PS50011"/>
    </source>
</evidence>
<evidence type="ECO:0000256" key="1">
    <source>
        <dbReference type="ARBA" id="ARBA00000900"/>
    </source>
</evidence>
<evidence type="ECO:0000256" key="4">
    <source>
        <dbReference type="ARBA" id="ARBA00022679"/>
    </source>
</evidence>
<dbReference type="InterPro" id="IPR017441">
    <property type="entry name" value="Protein_kinase_ATP_BS"/>
</dbReference>
<evidence type="ECO:0000313" key="13">
    <source>
        <dbReference type="EMBL" id="KAG6725414.1"/>
    </source>
</evidence>
<feature type="compositionally biased region" description="Low complexity" evidence="11">
    <location>
        <begin position="240"/>
        <end position="256"/>
    </location>
</feature>
<feature type="binding site" evidence="9">
    <location>
        <position position="470"/>
    </location>
    <ligand>
        <name>ATP</name>
        <dbReference type="ChEBI" id="CHEBI:30616"/>
    </ligand>
</feature>
<keyword evidence="8 9" id="KW-0067">ATP-binding</keyword>
<dbReference type="PROSITE" id="PS00107">
    <property type="entry name" value="PROTEIN_KINASE_ATP"/>
    <property type="match status" value="1"/>
</dbReference>
<sequence length="720" mass="79392">MGSSRHKISGNSMAEDMITYVAVGKDVQDCKSILSWALENNGGSRICIIHVHKPAKLFPLVRSLMTERKVRERLEIGTQNMHAIMEEYLQCCEQKGVHAQTLIIEMNSIRKGILKLIYRHGIRKLVVGSTSANHYRRKVELGSTKAKHLCKTAPVSCQVQVICKGHLIFTRQASAADTETRQLNLNRSRSGPLLNNNSVGSPVIECSDISKLRSVTVGRNRSTALAALIAPLPERSKELSSPTSPGGSSYSASSPTREVEITLNSWNDGNGRALQHSRSLSPPPALDYSRSSSSLELAPSVLQQSPRLIFSSNNISTSSNGAHNVVDRSFEDQLQQAKAAFKKEAVVRQRAEEYTIDAIRRALDAENQRDICIEELRISREQETSLKSQIAELQKERDELQMERDHALKEAEGLKGKLGEGSNGHMLELPEFSLSKIAEATQGFHESQKIGQGGYGNIYIGRLQTEVAIKMLHSHGSQGSQEFQMEVGVLGQSRHPNLVKLIGSCPEAFALIYEYLPNGSLEDRLKCKDNSPPLSWQTRLRIAIELCSVLVYLHSSTRPHTIVHGDLKPANILLDSNFVCKLSDFGICRVLSRGQTSSDSVTLSYNTVPKGTLPYLDPEFLQSGILTVKSDVYSFGIILLQLLTGKSPPYSIVDEVISALHADNFESLLDPSAGRWPFEVAQPLAKLALLCSDKNRRRRPDLGSGVLEELESLRDLTGGS</sequence>
<evidence type="ECO:0000256" key="10">
    <source>
        <dbReference type="SAM" id="Coils"/>
    </source>
</evidence>
<dbReference type="GO" id="GO:0004674">
    <property type="term" value="F:protein serine/threonine kinase activity"/>
    <property type="evidence" value="ECO:0007669"/>
    <property type="project" value="UniProtKB-KW"/>
</dbReference>
<evidence type="ECO:0000256" key="9">
    <source>
        <dbReference type="PROSITE-ProRule" id="PRU10141"/>
    </source>
</evidence>
<dbReference type="EMBL" id="CM031826">
    <property type="protein sequence ID" value="KAG6725414.1"/>
    <property type="molecule type" value="Genomic_DNA"/>
</dbReference>
<dbReference type="InterPro" id="IPR001245">
    <property type="entry name" value="Ser-Thr/Tyr_kinase_cat_dom"/>
</dbReference>
<keyword evidence="7" id="KW-0833">Ubl conjugation pathway</keyword>
<evidence type="ECO:0000256" key="3">
    <source>
        <dbReference type="ARBA" id="ARBA00022527"/>
    </source>
</evidence>
<keyword evidence="10" id="KW-0175">Coiled coil</keyword>
<dbReference type="PROSITE" id="PS00108">
    <property type="entry name" value="PROTEIN_KINASE_ST"/>
    <property type="match status" value="1"/>
</dbReference>
<dbReference type="GO" id="GO:0061630">
    <property type="term" value="F:ubiquitin protein ligase activity"/>
    <property type="evidence" value="ECO:0007669"/>
    <property type="project" value="UniProtKB-EC"/>
</dbReference>
<keyword evidence="5 9" id="KW-0547">Nucleotide-binding</keyword>
<dbReference type="InterPro" id="IPR000719">
    <property type="entry name" value="Prot_kinase_dom"/>
</dbReference>
<protein>
    <recommendedName>
        <fullName evidence="2">RING-type E3 ubiquitin transferase</fullName>
        <ecNumber evidence="2">2.3.2.27</ecNumber>
    </recommendedName>
</protein>
<keyword evidence="3" id="KW-0723">Serine/threonine-protein kinase</keyword>
<dbReference type="AlphaFoldDB" id="A0A922FN96"/>
<evidence type="ECO:0000313" key="14">
    <source>
        <dbReference type="Proteomes" id="UP000811246"/>
    </source>
</evidence>
<comment type="catalytic activity">
    <reaction evidence="1">
        <text>S-ubiquitinyl-[E2 ubiquitin-conjugating enzyme]-L-cysteine + [acceptor protein]-L-lysine = [E2 ubiquitin-conjugating enzyme]-L-cysteine + N(6)-ubiquitinyl-[acceptor protein]-L-lysine.</text>
        <dbReference type="EC" id="2.3.2.27"/>
    </reaction>
</comment>
<evidence type="ECO:0000256" key="2">
    <source>
        <dbReference type="ARBA" id="ARBA00012483"/>
    </source>
</evidence>
<name>A0A922FN96_CARIL</name>
<keyword evidence="4" id="KW-0808">Transferase</keyword>
<dbReference type="SMART" id="SM00220">
    <property type="entry name" value="S_TKc"/>
    <property type="match status" value="1"/>
</dbReference>
<dbReference type="CDD" id="cd14066">
    <property type="entry name" value="STKc_IRAK"/>
    <property type="match status" value="1"/>
</dbReference>
<dbReference type="InterPro" id="IPR051348">
    <property type="entry name" value="U-box_ubiquitin_ligases"/>
</dbReference>
<dbReference type="Pfam" id="PF07714">
    <property type="entry name" value="PK_Tyr_Ser-Thr"/>
    <property type="match status" value="1"/>
</dbReference>
<evidence type="ECO:0000256" key="6">
    <source>
        <dbReference type="ARBA" id="ARBA00022777"/>
    </source>
</evidence>
<reference evidence="13" key="1">
    <citation type="submission" date="2021-01" db="EMBL/GenBank/DDBJ databases">
        <authorList>
            <person name="Lovell J.T."/>
            <person name="Bentley N."/>
            <person name="Bhattarai G."/>
            <person name="Jenkins J.W."/>
            <person name="Sreedasyam A."/>
            <person name="Alarcon Y."/>
            <person name="Bock C."/>
            <person name="Boston L."/>
            <person name="Carlson J."/>
            <person name="Cervantes K."/>
            <person name="Clermont K."/>
            <person name="Krom N."/>
            <person name="Kubenka K."/>
            <person name="Mamidi S."/>
            <person name="Mattison C."/>
            <person name="Monteros M."/>
            <person name="Pisani C."/>
            <person name="Plott C."/>
            <person name="Rajasekar S."/>
            <person name="Rhein H.S."/>
            <person name="Rohla C."/>
            <person name="Song M."/>
            <person name="Hilaire R.S."/>
            <person name="Shu S."/>
            <person name="Wells L."/>
            <person name="Wang X."/>
            <person name="Webber J."/>
            <person name="Heerema R.J."/>
            <person name="Klein P."/>
            <person name="Conner P."/>
            <person name="Grauke L."/>
            <person name="Grimwood J."/>
            <person name="Schmutz J."/>
            <person name="Randall J.J."/>
        </authorList>
    </citation>
    <scope>NUCLEOTIDE SEQUENCE</scope>
    <source>
        <tissue evidence="13">Leaf</tissue>
    </source>
</reference>
<dbReference type="EC" id="2.3.2.27" evidence="2"/>
<evidence type="ECO:0000256" key="7">
    <source>
        <dbReference type="ARBA" id="ARBA00022786"/>
    </source>
</evidence>
<gene>
    <name evidence="13" type="ORF">I3842_02G031400</name>
</gene>
<dbReference type="PANTHER" id="PTHR45647">
    <property type="entry name" value="OS02G0152300 PROTEIN"/>
    <property type="match status" value="1"/>
</dbReference>
<evidence type="ECO:0000256" key="5">
    <source>
        <dbReference type="ARBA" id="ARBA00022741"/>
    </source>
</evidence>
<dbReference type="PROSITE" id="PS50011">
    <property type="entry name" value="PROTEIN_KINASE_DOM"/>
    <property type="match status" value="1"/>
</dbReference>
<proteinExistence type="predicted"/>
<dbReference type="CDD" id="cd01989">
    <property type="entry name" value="USP_STK_Ubox_N"/>
    <property type="match status" value="1"/>
</dbReference>